<feature type="compositionally biased region" description="Basic residues" evidence="2">
    <location>
        <begin position="49"/>
        <end position="63"/>
    </location>
</feature>
<evidence type="ECO:0000313" key="3">
    <source>
        <dbReference type="EMBL" id="GFH07091.1"/>
    </source>
</evidence>
<evidence type="ECO:0000313" key="4">
    <source>
        <dbReference type="Proteomes" id="UP000485058"/>
    </source>
</evidence>
<evidence type="ECO:0000256" key="2">
    <source>
        <dbReference type="SAM" id="MobiDB-lite"/>
    </source>
</evidence>
<dbReference type="InterPro" id="IPR032675">
    <property type="entry name" value="LRR_dom_sf"/>
</dbReference>
<organism evidence="3 4">
    <name type="scientific">Haematococcus lacustris</name>
    <name type="common">Green alga</name>
    <name type="synonym">Haematococcus pluvialis</name>
    <dbReference type="NCBI Taxonomy" id="44745"/>
    <lineage>
        <taxon>Eukaryota</taxon>
        <taxon>Viridiplantae</taxon>
        <taxon>Chlorophyta</taxon>
        <taxon>core chlorophytes</taxon>
        <taxon>Chlorophyceae</taxon>
        <taxon>CS clade</taxon>
        <taxon>Chlamydomonadales</taxon>
        <taxon>Haematococcaceae</taxon>
        <taxon>Haematococcus</taxon>
    </lineage>
</organism>
<feature type="non-terminal residue" evidence="3">
    <location>
        <position position="270"/>
    </location>
</feature>
<dbReference type="AlphaFoldDB" id="A0A699YCG3"/>
<protein>
    <submittedName>
        <fullName evidence="3">Uncharacterized protein</fullName>
    </submittedName>
</protein>
<dbReference type="Proteomes" id="UP000485058">
    <property type="component" value="Unassembled WGS sequence"/>
</dbReference>
<dbReference type="InterPro" id="IPR001611">
    <property type="entry name" value="Leu-rich_rpt"/>
</dbReference>
<dbReference type="SMART" id="SM00368">
    <property type="entry name" value="LRR_RI"/>
    <property type="match status" value="2"/>
</dbReference>
<dbReference type="SUPFAM" id="SSF52047">
    <property type="entry name" value="RNI-like"/>
    <property type="match status" value="1"/>
</dbReference>
<proteinExistence type="predicted"/>
<reference evidence="3 4" key="1">
    <citation type="submission" date="2020-02" db="EMBL/GenBank/DDBJ databases">
        <title>Draft genome sequence of Haematococcus lacustris strain NIES-144.</title>
        <authorList>
            <person name="Morimoto D."/>
            <person name="Nakagawa S."/>
            <person name="Yoshida T."/>
            <person name="Sawayama S."/>
        </authorList>
    </citation>
    <scope>NUCLEOTIDE SEQUENCE [LARGE SCALE GENOMIC DNA]</scope>
    <source>
        <strain evidence="3 4">NIES-144</strain>
    </source>
</reference>
<keyword evidence="4" id="KW-1185">Reference proteome</keyword>
<feature type="compositionally biased region" description="Basic and acidic residues" evidence="2">
    <location>
        <begin position="78"/>
        <end position="87"/>
    </location>
</feature>
<sequence length="270" mass="29228">MDMQEPIPSQEAANESEIEGATGDDSSDEEDSLSTCSYGSSQTDESPGKKKKKKKNKSRRKKPNSADQQPTPSSPVPSKEEKQDADKKFNAALAALRGSEEMWIDLSRSLLQDAKAKKLMEQLKANKSVTSLNLSQNQLTDEAAQGIAATLAMSSSAPDLIELDLRENNFTDQGLTILAGLQKLRKQLKIQTGLIQVVEPPAAASGSAKVKAVDADSNGSTGSARDLTKGPLFRKFFQGPRGEQEDEKEVVQLGQEPVEPSIAPDELWRT</sequence>
<comment type="caution">
    <text evidence="3">The sequence shown here is derived from an EMBL/GenBank/DDBJ whole genome shotgun (WGS) entry which is preliminary data.</text>
</comment>
<feature type="region of interest" description="Disordered" evidence="2">
    <location>
        <begin position="206"/>
        <end position="270"/>
    </location>
</feature>
<feature type="region of interest" description="Disordered" evidence="2">
    <location>
        <begin position="1"/>
        <end position="87"/>
    </location>
</feature>
<dbReference type="Pfam" id="PF13516">
    <property type="entry name" value="LRR_6"/>
    <property type="match status" value="2"/>
</dbReference>
<dbReference type="Gene3D" id="3.80.10.10">
    <property type="entry name" value="Ribonuclease Inhibitor"/>
    <property type="match status" value="1"/>
</dbReference>
<dbReference type="GO" id="GO:0005930">
    <property type="term" value="C:axoneme"/>
    <property type="evidence" value="ECO:0007669"/>
    <property type="project" value="UniProtKB-SubCell"/>
</dbReference>
<evidence type="ECO:0000256" key="1">
    <source>
        <dbReference type="ARBA" id="ARBA00004430"/>
    </source>
</evidence>
<feature type="compositionally biased region" description="Polar residues" evidence="2">
    <location>
        <begin position="35"/>
        <end position="45"/>
    </location>
</feature>
<gene>
    <name evidence="3" type="ORF">HaLaN_01843</name>
</gene>
<accession>A0A699YCG3</accession>
<name>A0A699YCG3_HAELA</name>
<dbReference type="EMBL" id="BLLF01000073">
    <property type="protein sequence ID" value="GFH07091.1"/>
    <property type="molecule type" value="Genomic_DNA"/>
</dbReference>
<comment type="subcellular location">
    <subcellularLocation>
        <location evidence="1">Cytoplasm</location>
        <location evidence="1">Cytoskeleton</location>
        <location evidence="1">Cilium axoneme</location>
    </subcellularLocation>
</comment>